<reference evidence="2 3" key="1">
    <citation type="submission" date="2023-05" db="EMBL/GenBank/DDBJ databases">
        <title>B98-5 Cell Line De Novo Hybrid Assembly: An Optical Mapping Approach.</title>
        <authorList>
            <person name="Kananen K."/>
            <person name="Auerbach J.A."/>
            <person name="Kautto E."/>
            <person name="Blachly J.S."/>
        </authorList>
    </citation>
    <scope>NUCLEOTIDE SEQUENCE [LARGE SCALE GENOMIC DNA]</scope>
    <source>
        <strain evidence="2">B95-8</strain>
        <tissue evidence="2">Cell line</tissue>
    </source>
</reference>
<evidence type="ECO:0008006" key="4">
    <source>
        <dbReference type="Google" id="ProtNLM"/>
    </source>
</evidence>
<gene>
    <name evidence="2" type="ORF">P7K49_021953</name>
</gene>
<accession>A0ABQ9UV07</accession>
<feature type="region of interest" description="Disordered" evidence="1">
    <location>
        <begin position="108"/>
        <end position="135"/>
    </location>
</feature>
<proteinExistence type="predicted"/>
<evidence type="ECO:0000313" key="2">
    <source>
        <dbReference type="EMBL" id="KAK2100605.1"/>
    </source>
</evidence>
<evidence type="ECO:0000313" key="3">
    <source>
        <dbReference type="Proteomes" id="UP001266305"/>
    </source>
</evidence>
<name>A0ABQ9UV07_SAGOE</name>
<comment type="caution">
    <text evidence="2">The sequence shown here is derived from an EMBL/GenBank/DDBJ whole genome shotgun (WGS) entry which is preliminary data.</text>
</comment>
<keyword evidence="3" id="KW-1185">Reference proteome</keyword>
<sequence>MCSAKKHNKKGLKKNRANSTKAMCLYVKSIMGLKKANKVKCQIPKCIIQKLNQPAYIPYPKLRKHATACIASGLTSAHPRPRPRPNLKSRPCSLSLTAPPAAFPALAQVPKGAQAPMKTPERRTLSASMRTEGLV</sequence>
<evidence type="ECO:0000256" key="1">
    <source>
        <dbReference type="SAM" id="MobiDB-lite"/>
    </source>
</evidence>
<protein>
    <recommendedName>
        <fullName evidence="4">60S ribosomal protein L29</fullName>
    </recommendedName>
</protein>
<dbReference type="EMBL" id="JASSZA010000010">
    <property type="protein sequence ID" value="KAK2100605.1"/>
    <property type="molecule type" value="Genomic_DNA"/>
</dbReference>
<dbReference type="Proteomes" id="UP001266305">
    <property type="component" value="Unassembled WGS sequence"/>
</dbReference>
<organism evidence="2 3">
    <name type="scientific">Saguinus oedipus</name>
    <name type="common">Cotton-top tamarin</name>
    <name type="synonym">Oedipomidas oedipus</name>
    <dbReference type="NCBI Taxonomy" id="9490"/>
    <lineage>
        <taxon>Eukaryota</taxon>
        <taxon>Metazoa</taxon>
        <taxon>Chordata</taxon>
        <taxon>Craniata</taxon>
        <taxon>Vertebrata</taxon>
        <taxon>Euteleostomi</taxon>
        <taxon>Mammalia</taxon>
        <taxon>Eutheria</taxon>
        <taxon>Euarchontoglires</taxon>
        <taxon>Primates</taxon>
        <taxon>Haplorrhini</taxon>
        <taxon>Platyrrhini</taxon>
        <taxon>Cebidae</taxon>
        <taxon>Callitrichinae</taxon>
        <taxon>Saguinus</taxon>
    </lineage>
</organism>